<dbReference type="AlphaFoldDB" id="A0A8S0RJ29"/>
<evidence type="ECO:0000313" key="2">
    <source>
        <dbReference type="EMBL" id="CAA2979021.1"/>
    </source>
</evidence>
<accession>A0A8S0RJ29</accession>
<name>A0A8S0RJ29_OLEEU</name>
<dbReference type="EMBL" id="CACTIH010003624">
    <property type="protein sequence ID" value="CAA2979021.1"/>
    <property type="molecule type" value="Genomic_DNA"/>
</dbReference>
<reference evidence="2 3" key="1">
    <citation type="submission" date="2019-12" db="EMBL/GenBank/DDBJ databases">
        <authorList>
            <person name="Alioto T."/>
            <person name="Alioto T."/>
            <person name="Gomez Garrido J."/>
        </authorList>
    </citation>
    <scope>NUCLEOTIDE SEQUENCE [LARGE SCALE GENOMIC DNA]</scope>
</reference>
<protein>
    <recommendedName>
        <fullName evidence="1">Beta-carotene isomerase D27-like C-terminal domain-containing protein</fullName>
    </recommendedName>
</protein>
<dbReference type="PANTHER" id="PTHR33591:SF4">
    <property type="entry name" value="OS08G0114100 PROTEIN"/>
    <property type="match status" value="1"/>
</dbReference>
<dbReference type="PANTHER" id="PTHR33591">
    <property type="entry name" value="BETA-CAROTENE ISOMERASE D27"/>
    <property type="match status" value="1"/>
</dbReference>
<evidence type="ECO:0000259" key="1">
    <source>
        <dbReference type="Pfam" id="PF13225"/>
    </source>
</evidence>
<evidence type="ECO:0000313" key="3">
    <source>
        <dbReference type="Proteomes" id="UP000594638"/>
    </source>
</evidence>
<comment type="caution">
    <text evidence="2">The sequence shown here is derived from an EMBL/GenBank/DDBJ whole genome shotgun (WGS) entry which is preliminary data.</text>
</comment>
<dbReference type="GO" id="GO:0005506">
    <property type="term" value="F:iron ion binding"/>
    <property type="evidence" value="ECO:0007669"/>
    <property type="project" value="InterPro"/>
</dbReference>
<gene>
    <name evidence="2" type="ORF">OLEA9_A082698</name>
</gene>
<dbReference type="OrthoDB" id="1911459at2759"/>
<dbReference type="InterPro" id="IPR038938">
    <property type="entry name" value="D27-like"/>
</dbReference>
<keyword evidence="3" id="KW-1185">Reference proteome</keyword>
<proteinExistence type="predicted"/>
<feature type="domain" description="Beta-carotene isomerase D27-like C-terminal" evidence="1">
    <location>
        <begin position="41"/>
        <end position="117"/>
    </location>
</feature>
<dbReference type="Proteomes" id="UP000594638">
    <property type="component" value="Unassembled WGS sequence"/>
</dbReference>
<dbReference type="InterPro" id="IPR025114">
    <property type="entry name" value="D27-like_C"/>
</dbReference>
<sequence length="145" mass="15960">MGYVLRVRLASFFTGAALASAAGIYFLHKDYKIAHHSISQQVVEVEVNGEKQKSGVLIKKCRYLENSGCVGMCINMCKIPTQDFFTNEFGLPLTMTPNFEDMSCEMVYGQVPPSFEEDPASKQPCYADICSIANPSSSVCPKLQA</sequence>
<dbReference type="Gramene" id="OE9A082698T1">
    <property type="protein sequence ID" value="OE9A082698C1"/>
    <property type="gene ID" value="OE9A082698"/>
</dbReference>
<dbReference type="Pfam" id="PF13225">
    <property type="entry name" value="D27-like_C"/>
    <property type="match status" value="1"/>
</dbReference>
<organism evidence="2 3">
    <name type="scientific">Olea europaea subsp. europaea</name>
    <dbReference type="NCBI Taxonomy" id="158383"/>
    <lineage>
        <taxon>Eukaryota</taxon>
        <taxon>Viridiplantae</taxon>
        <taxon>Streptophyta</taxon>
        <taxon>Embryophyta</taxon>
        <taxon>Tracheophyta</taxon>
        <taxon>Spermatophyta</taxon>
        <taxon>Magnoliopsida</taxon>
        <taxon>eudicotyledons</taxon>
        <taxon>Gunneridae</taxon>
        <taxon>Pentapetalae</taxon>
        <taxon>asterids</taxon>
        <taxon>lamiids</taxon>
        <taxon>Lamiales</taxon>
        <taxon>Oleaceae</taxon>
        <taxon>Oleeae</taxon>
        <taxon>Olea</taxon>
    </lineage>
</organism>